<name>I4D4C5_DESAJ</name>
<proteinExistence type="predicted"/>
<organism evidence="2 3">
    <name type="scientific">Desulfosporosinus acidiphilus (strain DSM 22704 / JCM 16185 / SJ4)</name>
    <dbReference type="NCBI Taxonomy" id="646529"/>
    <lineage>
        <taxon>Bacteria</taxon>
        <taxon>Bacillati</taxon>
        <taxon>Bacillota</taxon>
        <taxon>Clostridia</taxon>
        <taxon>Eubacteriales</taxon>
        <taxon>Desulfitobacteriaceae</taxon>
        <taxon>Desulfosporosinus</taxon>
    </lineage>
</organism>
<keyword evidence="1" id="KW-1133">Transmembrane helix</keyword>
<evidence type="ECO:0000313" key="3">
    <source>
        <dbReference type="Proteomes" id="UP000002892"/>
    </source>
</evidence>
<dbReference type="STRING" id="646529.Desaci_1654"/>
<dbReference type="Proteomes" id="UP000002892">
    <property type="component" value="Chromosome"/>
</dbReference>
<feature type="transmembrane region" description="Helical" evidence="1">
    <location>
        <begin position="38"/>
        <end position="58"/>
    </location>
</feature>
<dbReference type="AlphaFoldDB" id="I4D4C5"/>
<protein>
    <submittedName>
        <fullName evidence="2">Uncharacterized protein</fullName>
    </submittedName>
</protein>
<keyword evidence="1" id="KW-0812">Transmembrane</keyword>
<accession>I4D4C5</accession>
<dbReference type="KEGG" id="dai:Desaci_1654"/>
<reference evidence="2 3" key="1">
    <citation type="journal article" date="2012" name="J. Bacteriol.">
        <title>Complete genome sequences of Desulfosporosinus orientis DSM765T, Desulfosporosinus youngiae DSM17734T, Desulfosporosinus meridiei DSM13257T, and Desulfosporosinus acidiphilus DSM22704T.</title>
        <authorList>
            <person name="Pester M."/>
            <person name="Brambilla E."/>
            <person name="Alazard D."/>
            <person name="Rattei T."/>
            <person name="Weinmaier T."/>
            <person name="Han J."/>
            <person name="Lucas S."/>
            <person name="Lapidus A."/>
            <person name="Cheng J.F."/>
            <person name="Goodwin L."/>
            <person name="Pitluck S."/>
            <person name="Peters L."/>
            <person name="Ovchinnikova G."/>
            <person name="Teshima H."/>
            <person name="Detter J.C."/>
            <person name="Han C.S."/>
            <person name="Tapia R."/>
            <person name="Land M.L."/>
            <person name="Hauser L."/>
            <person name="Kyrpides N.C."/>
            <person name="Ivanova N.N."/>
            <person name="Pagani I."/>
            <person name="Huntmann M."/>
            <person name="Wei C.L."/>
            <person name="Davenport K.W."/>
            <person name="Daligault H."/>
            <person name="Chain P.S."/>
            <person name="Chen A."/>
            <person name="Mavromatis K."/>
            <person name="Markowitz V."/>
            <person name="Szeto E."/>
            <person name="Mikhailova N."/>
            <person name="Pati A."/>
            <person name="Wagner M."/>
            <person name="Woyke T."/>
            <person name="Ollivier B."/>
            <person name="Klenk H.P."/>
            <person name="Spring S."/>
            <person name="Loy A."/>
        </authorList>
    </citation>
    <scope>NUCLEOTIDE SEQUENCE [LARGE SCALE GENOMIC DNA]</scope>
    <source>
        <strain evidence="3">DSM 22704 / JCM 16185 / SJ4</strain>
    </source>
</reference>
<gene>
    <name evidence="2" type="ordered locus">Desaci_1654</name>
</gene>
<dbReference type="eggNOG" id="COG3706">
    <property type="taxonomic scope" value="Bacteria"/>
</dbReference>
<keyword evidence="1" id="KW-0472">Membrane</keyword>
<evidence type="ECO:0000313" key="2">
    <source>
        <dbReference type="EMBL" id="AFM40649.1"/>
    </source>
</evidence>
<evidence type="ECO:0000256" key="1">
    <source>
        <dbReference type="SAM" id="Phobius"/>
    </source>
</evidence>
<sequence length="156" mass="17931">MKLDFQTLAFILCLTFMTQVIALSVQYKVNRVYRGIGWWLLGSSFMALGFIFMPLLTIRSLEILARIANPLVVLGHIFLYIGIIQFLYMKENGWRLISFFALTILCYYYYMYGNNDISGRTVVISAAVAVISLMTAYKLFVKKVESVKIKALLILR</sequence>
<feature type="transmembrane region" description="Helical" evidence="1">
    <location>
        <begin position="122"/>
        <end position="140"/>
    </location>
</feature>
<feature type="transmembrane region" description="Helical" evidence="1">
    <location>
        <begin position="94"/>
        <end position="110"/>
    </location>
</feature>
<dbReference type="EMBL" id="CP003639">
    <property type="protein sequence ID" value="AFM40649.1"/>
    <property type="molecule type" value="Genomic_DNA"/>
</dbReference>
<dbReference type="RefSeq" id="WP_014826655.1">
    <property type="nucleotide sequence ID" value="NC_018068.1"/>
</dbReference>
<dbReference type="HOGENOM" id="CLU_1683712_0_0_9"/>
<feature type="transmembrane region" description="Helical" evidence="1">
    <location>
        <begin position="70"/>
        <end position="88"/>
    </location>
</feature>
<keyword evidence="3" id="KW-1185">Reference proteome</keyword>